<dbReference type="SUPFAM" id="SSF47413">
    <property type="entry name" value="lambda repressor-like DNA-binding domains"/>
    <property type="match status" value="1"/>
</dbReference>
<dbReference type="Proteomes" id="UP001560685">
    <property type="component" value="Unassembled WGS sequence"/>
</dbReference>
<dbReference type="EMBL" id="JBEHZE010000001">
    <property type="protein sequence ID" value="MEX6632345.1"/>
    <property type="molecule type" value="Genomic_DNA"/>
</dbReference>
<feature type="domain" description="HTH cro/C1-type" evidence="1">
    <location>
        <begin position="16"/>
        <end position="60"/>
    </location>
</feature>
<proteinExistence type="predicted"/>
<evidence type="ECO:0000259" key="1">
    <source>
        <dbReference type="PROSITE" id="PS50943"/>
    </source>
</evidence>
<dbReference type="CDD" id="cd00093">
    <property type="entry name" value="HTH_XRE"/>
    <property type="match status" value="1"/>
</dbReference>
<sequence>MHPLKQYLIDVDEGIQEFSERVGVSRQTLYRIVTKKQMPKPDLARRIVEATGGAVSLEVIYGGDGLRSGVFTRAEDIALDHERLKLAIAISVNHLWGEHKELLGEQVINDAAEATRLIYAALCKFSVQRARPELALAFMPVFKEVLSASTAPPALAEDTAALAQRLYQH</sequence>
<organism evidence="2 3">
    <name type="scientific">Hyphococcus lacteus</name>
    <dbReference type="NCBI Taxonomy" id="3143536"/>
    <lineage>
        <taxon>Bacteria</taxon>
        <taxon>Pseudomonadati</taxon>
        <taxon>Pseudomonadota</taxon>
        <taxon>Alphaproteobacteria</taxon>
        <taxon>Parvularculales</taxon>
        <taxon>Parvularculaceae</taxon>
        <taxon>Hyphococcus</taxon>
    </lineage>
</organism>
<reference evidence="2 3" key="1">
    <citation type="submission" date="2024-05" db="EMBL/GenBank/DDBJ databases">
        <title>Three bacterial strains, DH-69, EH-24, and ECK-19 isolated from coastal sediments.</title>
        <authorList>
            <person name="Ye Y.-Q."/>
            <person name="Du Z.-J."/>
        </authorList>
    </citation>
    <scope>NUCLEOTIDE SEQUENCE [LARGE SCALE GENOMIC DNA]</scope>
    <source>
        <strain evidence="2 3">ECK-19</strain>
    </source>
</reference>
<keyword evidence="3" id="KW-1185">Reference proteome</keyword>
<name>A0ABV3Z0N0_9PROT</name>
<comment type="caution">
    <text evidence="2">The sequence shown here is derived from an EMBL/GenBank/DDBJ whole genome shotgun (WGS) entry which is preliminary data.</text>
</comment>
<dbReference type="InterPro" id="IPR010982">
    <property type="entry name" value="Lambda_DNA-bd_dom_sf"/>
</dbReference>
<evidence type="ECO:0000313" key="3">
    <source>
        <dbReference type="Proteomes" id="UP001560685"/>
    </source>
</evidence>
<dbReference type="PROSITE" id="PS50943">
    <property type="entry name" value="HTH_CROC1"/>
    <property type="match status" value="1"/>
</dbReference>
<dbReference type="InterPro" id="IPR001387">
    <property type="entry name" value="Cro/C1-type_HTH"/>
</dbReference>
<evidence type="ECO:0000313" key="2">
    <source>
        <dbReference type="EMBL" id="MEX6632345.1"/>
    </source>
</evidence>
<protein>
    <submittedName>
        <fullName evidence="2">Helix-turn-helix transcriptional regulator</fullName>
    </submittedName>
</protein>
<gene>
    <name evidence="2" type="ORF">ABFZ84_02180</name>
</gene>
<dbReference type="RefSeq" id="WP_369312271.1">
    <property type="nucleotide sequence ID" value="NZ_JBEHZE010000001.1"/>
</dbReference>
<accession>A0ABV3Z0N0</accession>
<dbReference type="Pfam" id="PF01381">
    <property type="entry name" value="HTH_3"/>
    <property type="match status" value="1"/>
</dbReference>
<dbReference type="Gene3D" id="1.10.260.40">
    <property type="entry name" value="lambda repressor-like DNA-binding domains"/>
    <property type="match status" value="1"/>
</dbReference>